<organism evidence="2 3">
    <name type="scientific">Pleuronectes platessa</name>
    <name type="common">European plaice</name>
    <dbReference type="NCBI Taxonomy" id="8262"/>
    <lineage>
        <taxon>Eukaryota</taxon>
        <taxon>Metazoa</taxon>
        <taxon>Chordata</taxon>
        <taxon>Craniata</taxon>
        <taxon>Vertebrata</taxon>
        <taxon>Euteleostomi</taxon>
        <taxon>Actinopterygii</taxon>
        <taxon>Neopterygii</taxon>
        <taxon>Teleostei</taxon>
        <taxon>Neoteleostei</taxon>
        <taxon>Acanthomorphata</taxon>
        <taxon>Carangaria</taxon>
        <taxon>Pleuronectiformes</taxon>
        <taxon>Pleuronectoidei</taxon>
        <taxon>Pleuronectidae</taxon>
        <taxon>Pleuronectes</taxon>
    </lineage>
</organism>
<sequence>MVSVEFSKIYNITISASVNPSCAACSQAAQQKASSSEEEERRGHHAHLTQISRGPQSPHLILPGIRTGRADPLMIPEKVTAVWAHAEADVPAHHGLLDPLTAPVCLDLKCPCTEEAQCRAVLT</sequence>
<proteinExistence type="predicted"/>
<dbReference type="AlphaFoldDB" id="A0A9N7U1B4"/>
<keyword evidence="3" id="KW-1185">Reference proteome</keyword>
<evidence type="ECO:0000256" key="1">
    <source>
        <dbReference type="SAM" id="MobiDB-lite"/>
    </source>
</evidence>
<name>A0A9N7U1B4_PLEPL</name>
<evidence type="ECO:0000313" key="2">
    <source>
        <dbReference type="EMBL" id="CAB1423024.1"/>
    </source>
</evidence>
<accession>A0A9N7U1B4</accession>
<gene>
    <name evidence="2" type="ORF">PLEPLA_LOCUS10942</name>
</gene>
<dbReference type="Proteomes" id="UP001153269">
    <property type="component" value="Unassembled WGS sequence"/>
</dbReference>
<protein>
    <submittedName>
        <fullName evidence="2">Uncharacterized protein</fullName>
    </submittedName>
</protein>
<evidence type="ECO:0000313" key="3">
    <source>
        <dbReference type="Proteomes" id="UP001153269"/>
    </source>
</evidence>
<dbReference type="EMBL" id="CADEAL010000629">
    <property type="protein sequence ID" value="CAB1423024.1"/>
    <property type="molecule type" value="Genomic_DNA"/>
</dbReference>
<comment type="caution">
    <text evidence="2">The sequence shown here is derived from an EMBL/GenBank/DDBJ whole genome shotgun (WGS) entry which is preliminary data.</text>
</comment>
<feature type="region of interest" description="Disordered" evidence="1">
    <location>
        <begin position="29"/>
        <end position="63"/>
    </location>
</feature>
<reference evidence="2" key="1">
    <citation type="submission" date="2020-03" db="EMBL/GenBank/DDBJ databases">
        <authorList>
            <person name="Weist P."/>
        </authorList>
    </citation>
    <scope>NUCLEOTIDE SEQUENCE</scope>
</reference>